<accession>A0ABV7D8A7</accession>
<feature type="domain" description="N-acetyltransferase" evidence="1">
    <location>
        <begin position="2"/>
        <end position="145"/>
    </location>
</feature>
<name>A0ABV7D8A7_9PROT</name>
<evidence type="ECO:0000313" key="3">
    <source>
        <dbReference type="Proteomes" id="UP001595444"/>
    </source>
</evidence>
<keyword evidence="2" id="KW-0808">Transferase</keyword>
<dbReference type="PROSITE" id="PS51186">
    <property type="entry name" value="GNAT"/>
    <property type="match status" value="1"/>
</dbReference>
<evidence type="ECO:0000259" key="1">
    <source>
        <dbReference type="PROSITE" id="PS51186"/>
    </source>
</evidence>
<sequence length="186" mass="20472">MIVFDQERPEDSAVVESLLDAAFGPNRFEKASYKLRINNPPIAEFSYVARDGDRIVGSVRYNKIQVCDLLRGTHINAVLLGPLAIVADRKDQGIGAQLLSRTIAALNAAGHHRILLVGDLAYYQRFGFVPVLPNYITLPGGKDARRLLVRQPESMSALPSVGKIIAGWSEEYRAAMPHERAYISAA</sequence>
<dbReference type="EC" id="2.3.-.-" evidence="2"/>
<dbReference type="InterPro" id="IPR016181">
    <property type="entry name" value="Acyl_CoA_acyltransferase"/>
</dbReference>
<comment type="caution">
    <text evidence="2">The sequence shown here is derived from an EMBL/GenBank/DDBJ whole genome shotgun (WGS) entry which is preliminary data.</text>
</comment>
<evidence type="ECO:0000313" key="2">
    <source>
        <dbReference type="EMBL" id="MFC3053432.1"/>
    </source>
</evidence>
<keyword evidence="3" id="KW-1185">Reference proteome</keyword>
<proteinExistence type="predicted"/>
<dbReference type="EMBL" id="JBHRSL010000027">
    <property type="protein sequence ID" value="MFC3053432.1"/>
    <property type="molecule type" value="Genomic_DNA"/>
</dbReference>
<dbReference type="SUPFAM" id="SSF55729">
    <property type="entry name" value="Acyl-CoA N-acyltransferases (Nat)"/>
    <property type="match status" value="1"/>
</dbReference>
<organism evidence="2 3">
    <name type="scientific">Kordiimonas pumila</name>
    <dbReference type="NCBI Taxonomy" id="2161677"/>
    <lineage>
        <taxon>Bacteria</taxon>
        <taxon>Pseudomonadati</taxon>
        <taxon>Pseudomonadota</taxon>
        <taxon>Alphaproteobacteria</taxon>
        <taxon>Kordiimonadales</taxon>
        <taxon>Kordiimonadaceae</taxon>
        <taxon>Kordiimonas</taxon>
    </lineage>
</organism>
<dbReference type="Gene3D" id="3.40.630.30">
    <property type="match status" value="1"/>
</dbReference>
<protein>
    <submittedName>
        <fullName evidence="2">GNAT family N-acetyltransferase</fullName>
        <ecNumber evidence="2">2.3.-.-</ecNumber>
    </submittedName>
</protein>
<dbReference type="CDD" id="cd04301">
    <property type="entry name" value="NAT_SF"/>
    <property type="match status" value="1"/>
</dbReference>
<dbReference type="Pfam" id="PF13508">
    <property type="entry name" value="Acetyltransf_7"/>
    <property type="match status" value="1"/>
</dbReference>
<keyword evidence="2" id="KW-0012">Acyltransferase</keyword>
<dbReference type="InterPro" id="IPR000182">
    <property type="entry name" value="GNAT_dom"/>
</dbReference>
<dbReference type="Proteomes" id="UP001595444">
    <property type="component" value="Unassembled WGS sequence"/>
</dbReference>
<gene>
    <name evidence="2" type="ORF">ACFOKA_16155</name>
</gene>
<dbReference type="RefSeq" id="WP_194215615.1">
    <property type="nucleotide sequence ID" value="NZ_CP061205.1"/>
</dbReference>
<dbReference type="GO" id="GO:0016746">
    <property type="term" value="F:acyltransferase activity"/>
    <property type="evidence" value="ECO:0007669"/>
    <property type="project" value="UniProtKB-KW"/>
</dbReference>
<reference evidence="3" key="1">
    <citation type="journal article" date="2019" name="Int. J. Syst. Evol. Microbiol.">
        <title>The Global Catalogue of Microorganisms (GCM) 10K type strain sequencing project: providing services to taxonomists for standard genome sequencing and annotation.</title>
        <authorList>
            <consortium name="The Broad Institute Genomics Platform"/>
            <consortium name="The Broad Institute Genome Sequencing Center for Infectious Disease"/>
            <person name="Wu L."/>
            <person name="Ma J."/>
        </authorList>
    </citation>
    <scope>NUCLEOTIDE SEQUENCE [LARGE SCALE GENOMIC DNA]</scope>
    <source>
        <strain evidence="3">KCTC 62164</strain>
    </source>
</reference>